<reference evidence="2 3" key="1">
    <citation type="submission" date="2016-10" db="EMBL/GenBank/DDBJ databases">
        <authorList>
            <person name="de Groot N.N."/>
        </authorList>
    </citation>
    <scope>NUCLEOTIDE SEQUENCE [LARGE SCALE GENOMIC DNA]</scope>
    <source>
        <strain evidence="2 3">CGMCC 4.3491</strain>
    </source>
</reference>
<feature type="transmembrane region" description="Helical" evidence="1">
    <location>
        <begin position="44"/>
        <end position="68"/>
    </location>
</feature>
<evidence type="ECO:0000256" key="1">
    <source>
        <dbReference type="SAM" id="Phobius"/>
    </source>
</evidence>
<keyword evidence="1" id="KW-0812">Transmembrane</keyword>
<sequence length="114" mass="12059">MPVNTAGWSKAANRSLLFAWLIPAANLVVNFVEAYLLRGNTSPVLTVIGMIVHLLVIGALCVEAIRFGREGLRQTADDAMSGRGRAKAGIGLSIAFVSLTVGLTVVDLVLIAQR</sequence>
<name>A0A1H3RHV9_9MICO</name>
<proteinExistence type="predicted"/>
<gene>
    <name evidence="2" type="ORF">SAMN05216554_2824</name>
</gene>
<dbReference type="EMBL" id="FNPZ01000003">
    <property type="protein sequence ID" value="SDZ25210.1"/>
    <property type="molecule type" value="Genomic_DNA"/>
</dbReference>
<keyword evidence="1" id="KW-1133">Transmembrane helix</keyword>
<feature type="transmembrane region" description="Helical" evidence="1">
    <location>
        <begin position="17"/>
        <end position="37"/>
    </location>
</feature>
<accession>A0A1H3RHV9</accession>
<keyword evidence="1" id="KW-0472">Membrane</keyword>
<evidence type="ECO:0000313" key="3">
    <source>
        <dbReference type="Proteomes" id="UP000198891"/>
    </source>
</evidence>
<evidence type="ECO:0000313" key="2">
    <source>
        <dbReference type="EMBL" id="SDZ25210.1"/>
    </source>
</evidence>
<dbReference type="Proteomes" id="UP000198891">
    <property type="component" value="Unassembled WGS sequence"/>
</dbReference>
<dbReference type="STRING" id="381665.SAMN05216554_2824"/>
<protein>
    <submittedName>
        <fullName evidence="2">Uncharacterized protein</fullName>
    </submittedName>
</protein>
<dbReference type="AlphaFoldDB" id="A0A1H3RHV9"/>
<keyword evidence="3" id="KW-1185">Reference proteome</keyword>
<organism evidence="2 3">
    <name type="scientific">Herbiconiux ginsengi</name>
    <dbReference type="NCBI Taxonomy" id="381665"/>
    <lineage>
        <taxon>Bacteria</taxon>
        <taxon>Bacillati</taxon>
        <taxon>Actinomycetota</taxon>
        <taxon>Actinomycetes</taxon>
        <taxon>Micrococcales</taxon>
        <taxon>Microbacteriaceae</taxon>
        <taxon>Herbiconiux</taxon>
    </lineage>
</organism>
<feature type="transmembrane region" description="Helical" evidence="1">
    <location>
        <begin position="88"/>
        <end position="112"/>
    </location>
</feature>